<dbReference type="PANTHER" id="PTHR30535">
    <property type="entry name" value="VITAMIN B12-BINDING PROTEIN"/>
    <property type="match status" value="1"/>
</dbReference>
<evidence type="ECO:0000313" key="4">
    <source>
        <dbReference type="Proteomes" id="UP000232060"/>
    </source>
</evidence>
<comment type="caution">
    <text evidence="3">The sequence shown here is derived from an EMBL/GenBank/DDBJ whole genome shotgun (WGS) entry which is preliminary data.</text>
</comment>
<keyword evidence="4" id="KW-1185">Reference proteome</keyword>
<dbReference type="Proteomes" id="UP000232060">
    <property type="component" value="Unassembled WGS sequence"/>
</dbReference>
<reference evidence="3 4" key="1">
    <citation type="submission" date="2017-11" db="EMBL/GenBank/DDBJ databases">
        <title>Draft genome sequence of environmental isolate Aeromonas lusitania sp. nov. MDC 2473.</title>
        <authorList>
            <person name="Colston S.M."/>
            <person name="Navarro A."/>
            <person name="Martinez-Murcia A.J."/>
            <person name="Graf J."/>
        </authorList>
    </citation>
    <scope>NUCLEOTIDE SEQUENCE [LARGE SCALE GENOMIC DNA]</scope>
    <source>
        <strain evidence="3 4">MDC 2473</strain>
    </source>
</reference>
<dbReference type="SUPFAM" id="SSF53807">
    <property type="entry name" value="Helical backbone' metal receptor"/>
    <property type="match status" value="1"/>
</dbReference>
<dbReference type="Gene3D" id="3.40.50.1980">
    <property type="entry name" value="Nitrogenase molybdenum iron protein domain"/>
    <property type="match status" value="2"/>
</dbReference>
<sequence>MGRRFALALSLFGCATLSLSALSLPAMAQERIVSVGPATTELILALGGESSIIATDVSSPEPKNLPKVGYHRALAAEGILSLAPTRVVGSDEMGPNAALDQLRRAGVKVDVMATAPTLANLNERIDTLAQLLGDPAAGAKLKADIASQSDKLAAQAKQNKPLKVAFLLLHKGQPTSIAGGNTTASALITLAGGVNPVAQLHDYKPVSTESLIEMQPDLVLVSGRDWQQYQNIDSVLAQVPALAATPAGKSKAIHAIDGHALQGGLSLRSLQQANQIALWIQQGS</sequence>
<dbReference type="EMBL" id="PGCP01000002">
    <property type="protein sequence ID" value="PJC95032.1"/>
    <property type="molecule type" value="Genomic_DNA"/>
</dbReference>
<dbReference type="InterPro" id="IPR050902">
    <property type="entry name" value="ABC_Transporter_SBP"/>
</dbReference>
<proteinExistence type="predicted"/>
<feature type="domain" description="Fe/B12 periplasmic-binding" evidence="2">
    <location>
        <begin position="31"/>
        <end position="284"/>
    </location>
</feature>
<evidence type="ECO:0000259" key="2">
    <source>
        <dbReference type="PROSITE" id="PS50983"/>
    </source>
</evidence>
<name>A0A2M8HEQ5_9GAMM</name>
<dbReference type="RefSeq" id="WP_100858182.1">
    <property type="nucleotide sequence ID" value="NZ_PGCP01000002.1"/>
</dbReference>
<gene>
    <name evidence="3" type="ORF">CUC44_01190</name>
</gene>
<dbReference type="PROSITE" id="PS50983">
    <property type="entry name" value="FE_B12_PBP"/>
    <property type="match status" value="1"/>
</dbReference>
<protein>
    <submittedName>
        <fullName evidence="3">Hemin ABC transporter substrate-binding protein</fullName>
    </submittedName>
</protein>
<feature type="chain" id="PRO_5014818571" evidence="1">
    <location>
        <begin position="29"/>
        <end position="284"/>
    </location>
</feature>
<evidence type="ECO:0000256" key="1">
    <source>
        <dbReference type="SAM" id="SignalP"/>
    </source>
</evidence>
<dbReference type="PANTHER" id="PTHR30535:SF4">
    <property type="entry name" value="HEMIN-BINDING PERIPLASMIC PROTEIN HMUT"/>
    <property type="match status" value="1"/>
</dbReference>
<evidence type="ECO:0000313" key="3">
    <source>
        <dbReference type="EMBL" id="PJC95032.1"/>
    </source>
</evidence>
<dbReference type="Pfam" id="PF01497">
    <property type="entry name" value="Peripla_BP_2"/>
    <property type="match status" value="1"/>
</dbReference>
<feature type="signal peptide" evidence="1">
    <location>
        <begin position="1"/>
        <end position="28"/>
    </location>
</feature>
<organism evidence="3 4">
    <name type="scientific">Aeromonas lusitana</name>
    <dbReference type="NCBI Taxonomy" id="931529"/>
    <lineage>
        <taxon>Bacteria</taxon>
        <taxon>Pseudomonadati</taxon>
        <taxon>Pseudomonadota</taxon>
        <taxon>Gammaproteobacteria</taxon>
        <taxon>Aeromonadales</taxon>
        <taxon>Aeromonadaceae</taxon>
        <taxon>Aeromonas</taxon>
    </lineage>
</organism>
<keyword evidence="1" id="KW-0732">Signal</keyword>
<dbReference type="InterPro" id="IPR002491">
    <property type="entry name" value="ABC_transptr_periplasmic_BD"/>
</dbReference>
<accession>A0A2M8HEQ5</accession>
<dbReference type="OrthoDB" id="9797736at2"/>
<dbReference type="AlphaFoldDB" id="A0A2M8HEQ5"/>